<keyword evidence="3" id="KW-1185">Reference proteome</keyword>
<reference evidence="3" key="1">
    <citation type="journal article" date="2012" name="Science">
        <title>The Paleozoic origin of enzymatic lignin decomposition reconstructed from 31 fungal genomes.</title>
        <authorList>
            <person name="Floudas D."/>
            <person name="Binder M."/>
            <person name="Riley R."/>
            <person name="Barry K."/>
            <person name="Blanchette R.A."/>
            <person name="Henrissat B."/>
            <person name="Martinez A.T."/>
            <person name="Otillar R."/>
            <person name="Spatafora J.W."/>
            <person name="Yadav J.S."/>
            <person name="Aerts A."/>
            <person name="Benoit I."/>
            <person name="Boyd A."/>
            <person name="Carlson A."/>
            <person name="Copeland A."/>
            <person name="Coutinho P.M."/>
            <person name="de Vries R.P."/>
            <person name="Ferreira P."/>
            <person name="Findley K."/>
            <person name="Foster B."/>
            <person name="Gaskell J."/>
            <person name="Glotzer D."/>
            <person name="Gorecki P."/>
            <person name="Heitman J."/>
            <person name="Hesse C."/>
            <person name="Hori C."/>
            <person name="Igarashi K."/>
            <person name="Jurgens J.A."/>
            <person name="Kallen N."/>
            <person name="Kersten P."/>
            <person name="Kohler A."/>
            <person name="Kuees U."/>
            <person name="Kumar T.K.A."/>
            <person name="Kuo A."/>
            <person name="LaButti K."/>
            <person name="Larrondo L.F."/>
            <person name="Lindquist E."/>
            <person name="Ling A."/>
            <person name="Lombard V."/>
            <person name="Lucas S."/>
            <person name="Lundell T."/>
            <person name="Martin R."/>
            <person name="McLaughlin D.J."/>
            <person name="Morgenstern I."/>
            <person name="Morin E."/>
            <person name="Murat C."/>
            <person name="Nagy L.G."/>
            <person name="Nolan M."/>
            <person name="Ohm R.A."/>
            <person name="Patyshakuliyeva A."/>
            <person name="Rokas A."/>
            <person name="Ruiz-Duenas F.J."/>
            <person name="Sabat G."/>
            <person name="Salamov A."/>
            <person name="Samejima M."/>
            <person name="Schmutz J."/>
            <person name="Slot J.C."/>
            <person name="St John F."/>
            <person name="Stenlid J."/>
            <person name="Sun H."/>
            <person name="Sun S."/>
            <person name="Syed K."/>
            <person name="Tsang A."/>
            <person name="Wiebenga A."/>
            <person name="Young D."/>
            <person name="Pisabarro A."/>
            <person name="Eastwood D.C."/>
            <person name="Martin F."/>
            <person name="Cullen D."/>
            <person name="Grigoriev I.V."/>
            <person name="Hibbett D.S."/>
        </authorList>
    </citation>
    <scope>NUCLEOTIDE SEQUENCE [LARGE SCALE GENOMIC DNA]</scope>
    <source>
        <strain evidence="3">TFB10046</strain>
    </source>
</reference>
<feature type="region of interest" description="Disordered" evidence="1">
    <location>
        <begin position="137"/>
        <end position="202"/>
    </location>
</feature>
<feature type="compositionally biased region" description="Low complexity" evidence="1">
    <location>
        <begin position="154"/>
        <end position="169"/>
    </location>
</feature>
<dbReference type="EMBL" id="JH687837">
    <property type="protein sequence ID" value="EJD37617.1"/>
    <property type="molecule type" value="Genomic_DNA"/>
</dbReference>
<dbReference type="InParanoid" id="J0D039"/>
<dbReference type="Proteomes" id="UP000006514">
    <property type="component" value="Unassembled WGS sequence"/>
</dbReference>
<name>J0D039_AURST</name>
<gene>
    <name evidence="2" type="ORF">AURDEDRAFT_173280</name>
</gene>
<dbReference type="AlphaFoldDB" id="J0D039"/>
<protein>
    <submittedName>
        <fullName evidence="2">Uncharacterized protein</fullName>
    </submittedName>
</protein>
<organism evidence="2 3">
    <name type="scientific">Auricularia subglabra (strain TFB-10046 / SS5)</name>
    <name type="common">White-rot fungus</name>
    <name type="synonym">Auricularia delicata (strain TFB10046)</name>
    <dbReference type="NCBI Taxonomy" id="717982"/>
    <lineage>
        <taxon>Eukaryota</taxon>
        <taxon>Fungi</taxon>
        <taxon>Dikarya</taxon>
        <taxon>Basidiomycota</taxon>
        <taxon>Agaricomycotina</taxon>
        <taxon>Agaricomycetes</taxon>
        <taxon>Auriculariales</taxon>
        <taxon>Auriculariaceae</taxon>
        <taxon>Auricularia</taxon>
    </lineage>
</organism>
<dbReference type="KEGG" id="adl:AURDEDRAFT_173280"/>
<feature type="compositionally biased region" description="Gly residues" evidence="1">
    <location>
        <begin position="387"/>
        <end position="400"/>
    </location>
</feature>
<feature type="compositionally biased region" description="Low complexity" evidence="1">
    <location>
        <begin position="363"/>
        <end position="374"/>
    </location>
</feature>
<evidence type="ECO:0000313" key="3">
    <source>
        <dbReference type="Proteomes" id="UP000006514"/>
    </source>
</evidence>
<accession>J0D039</accession>
<evidence type="ECO:0000313" key="2">
    <source>
        <dbReference type="EMBL" id="EJD37617.1"/>
    </source>
</evidence>
<evidence type="ECO:0000256" key="1">
    <source>
        <dbReference type="SAM" id="MobiDB-lite"/>
    </source>
</evidence>
<sequence length="766" mass="82980">MHTNGTRRAPAWSNCPIRSLFGYDYPAPALVTIIRRLTSPLLSPSLAEPPSPSPTSIKGSRHDALVPIPKMPSIAHPNPFSAIDPDAGRVVQPVGAADQGTVAALANVEEDSDDIYVPETQYPQPAPAEPVAVAPATVEPAAEEPVTTREELADTSTTDDAADDAPASPVTGQVRPFVLTPSSKDAQAKTHKNRSASLGSDNAARWAAQGGPMATVPHTARVMARFPASHVPPIQVSHTDYGTGVEPKLKFRSALEYMHDTDELPRTGLNMQAAPTSLPSRPLGAPRTSIGLGKARAAEHLQAVAEEGEAIVAAKKFIKTEPLEQYLRRDPQRFSQHARGREESPIRIPSSSSSHAGDYTARPAYPFAQPQPQFTRSPSVAPEAPRGFGGFGGFFPGFGGQRDDDHMSMTDDGDPADDARDRPVPRPSGIPVHQVPMTEKLLHTARLVADELGYSSVPVNACGAPTPVDGMPKNAATIGIPVETIAYFENKDGDNIIIELWSINGRRAYHFSIDDQIDYLQHVLDRMFLEQFPDHRIEISHLFSPDPPASRNAPRARQCLFMGHGLHERQSVILQSARFWTAAGANFSTHGTREARSSYMTSFGGVRCDDLDEMTDVAKAAVKASSALRAFFTTRFDDEDPERVTQALTHIAENCIHLRSRQVRPSGQSSNITQWSVYAELANVLLADDISAFTAAMKKVSFSHIQHGQSAHLAWSCRMCHPVSHDAVACEAHLLLKWPLLLEGPHGGRGPVQNNAARRGTFPAPR</sequence>
<proteinExistence type="predicted"/>
<feature type="region of interest" description="Disordered" evidence="1">
    <location>
        <begin position="333"/>
        <end position="432"/>
    </location>
</feature>
<feature type="region of interest" description="Disordered" evidence="1">
    <location>
        <begin position="747"/>
        <end position="766"/>
    </location>
</feature>